<proteinExistence type="predicted"/>
<protein>
    <submittedName>
        <fullName evidence="1">Uncharacterized protein</fullName>
    </submittedName>
</protein>
<organism evidence="1">
    <name type="scientific">Trepomonas sp. PC1</name>
    <dbReference type="NCBI Taxonomy" id="1076344"/>
    <lineage>
        <taxon>Eukaryota</taxon>
        <taxon>Metamonada</taxon>
        <taxon>Diplomonadida</taxon>
        <taxon>Hexamitidae</taxon>
        <taxon>Hexamitinae</taxon>
        <taxon>Trepomonas</taxon>
    </lineage>
</organism>
<feature type="non-terminal residue" evidence="1">
    <location>
        <position position="1"/>
    </location>
</feature>
<sequence>QGVNYPARKDIESYVKKLQNSFKINPNSCKTNLIMVPHAKRHDELLSYSYSQLDFNQYEQVCFICSSNMKNTCQTPFRHWQGPVSNQYFEFDKLDLPEIAPDKCLKYPQIEQQLMFFPMHLKYYCVYYGDDLNFDFLKQLKQKTLIVIVCHLTCMGKKYDFTPKVTSISEFIHESNLKIMRYIIDNEEIDTEIRVEDERLINLFKRLSKNLRQTPKLIAQSKIKETCIGLDVIESGAFIVAGGVSEFVVEL</sequence>
<gene>
    <name evidence="1" type="ORF">TPC1_12292</name>
</gene>
<accession>A0A146KFC8</accession>
<dbReference type="AlphaFoldDB" id="A0A146KFC8"/>
<evidence type="ECO:0000313" key="1">
    <source>
        <dbReference type="EMBL" id="JAP94888.1"/>
    </source>
</evidence>
<reference evidence="1" key="1">
    <citation type="submission" date="2015-07" db="EMBL/GenBank/DDBJ databases">
        <title>Adaptation to a free-living lifestyle via gene acquisitions in the diplomonad Trepomonas sp. PC1.</title>
        <authorList>
            <person name="Xu F."/>
            <person name="Jerlstrom-Hultqvist J."/>
            <person name="Kolisko M."/>
            <person name="Simpson A.G.B."/>
            <person name="Roger A.J."/>
            <person name="Svard S.G."/>
            <person name="Andersson J.O."/>
        </authorList>
    </citation>
    <scope>NUCLEOTIDE SEQUENCE</scope>
    <source>
        <strain evidence="1">PC1</strain>
    </source>
</reference>
<dbReference type="EMBL" id="GDID01001718">
    <property type="protein sequence ID" value="JAP94888.1"/>
    <property type="molecule type" value="Transcribed_RNA"/>
</dbReference>
<name>A0A146KFC8_9EUKA</name>